<accession>A0A1H3D637</accession>
<name>A0A1H3D637_9BACI</name>
<protein>
    <submittedName>
        <fullName evidence="1">Uncharacterized protein</fullName>
    </submittedName>
</protein>
<comment type="caution">
    <text evidence="1">The sequence shown here is derived from an EMBL/GenBank/DDBJ whole genome shotgun (WGS) entry which is preliminary data.</text>
</comment>
<keyword evidence="2" id="KW-1185">Reference proteome</keyword>
<proteinExistence type="predicted"/>
<reference evidence="1 2" key="1">
    <citation type="submission" date="2016-10" db="EMBL/GenBank/DDBJ databases">
        <authorList>
            <person name="Varghese N."/>
            <person name="Submissions S."/>
        </authorList>
    </citation>
    <scope>NUCLEOTIDE SEQUENCE [LARGE SCALE GENOMIC DNA]</scope>
    <source>
        <strain evidence="1 2">DSM 20748</strain>
    </source>
</reference>
<dbReference type="RefSeq" id="WP_176765399.1">
    <property type="nucleotide sequence ID" value="NZ_FNOS01000002.1"/>
</dbReference>
<dbReference type="EMBL" id="FNOS01000002">
    <property type="protein sequence ID" value="SDX61913.1"/>
    <property type="molecule type" value="Genomic_DNA"/>
</dbReference>
<sequence>MTTIPKEMTLEEAIELAQHLAEENRRLRSVEHLKTKRDIPTVISYEGRRYVYDSNN</sequence>
<evidence type="ECO:0000313" key="2">
    <source>
        <dbReference type="Proteomes" id="UP000198647"/>
    </source>
</evidence>
<gene>
    <name evidence="1" type="ORF">SAMN04488081_0846</name>
</gene>
<evidence type="ECO:0000313" key="1">
    <source>
        <dbReference type="EMBL" id="SDX61913.1"/>
    </source>
</evidence>
<dbReference type="Proteomes" id="UP000198647">
    <property type="component" value="Unassembled WGS sequence"/>
</dbReference>
<organism evidence="1 2">
    <name type="scientific">Salimicrobium album</name>
    <dbReference type="NCBI Taxonomy" id="50717"/>
    <lineage>
        <taxon>Bacteria</taxon>
        <taxon>Bacillati</taxon>
        <taxon>Bacillota</taxon>
        <taxon>Bacilli</taxon>
        <taxon>Bacillales</taxon>
        <taxon>Bacillaceae</taxon>
        <taxon>Salimicrobium</taxon>
    </lineage>
</organism>